<evidence type="ECO:0000313" key="3">
    <source>
        <dbReference type="EMBL" id="KAL3764720.1"/>
    </source>
</evidence>
<dbReference type="AlphaFoldDB" id="A0ABD3MKZ3"/>
<dbReference type="InterPro" id="IPR012340">
    <property type="entry name" value="NA-bd_OB-fold"/>
</dbReference>
<organism evidence="3 4">
    <name type="scientific">Discostella pseudostelligera</name>
    <dbReference type="NCBI Taxonomy" id="259834"/>
    <lineage>
        <taxon>Eukaryota</taxon>
        <taxon>Sar</taxon>
        <taxon>Stramenopiles</taxon>
        <taxon>Ochrophyta</taxon>
        <taxon>Bacillariophyta</taxon>
        <taxon>Coscinodiscophyceae</taxon>
        <taxon>Thalassiosirophycidae</taxon>
        <taxon>Stephanodiscales</taxon>
        <taxon>Stephanodiscaceae</taxon>
        <taxon>Discostella</taxon>
    </lineage>
</organism>
<accession>A0ABD3MKZ3</accession>
<evidence type="ECO:0000313" key="4">
    <source>
        <dbReference type="Proteomes" id="UP001530293"/>
    </source>
</evidence>
<comment type="caution">
    <text evidence="3">The sequence shown here is derived from an EMBL/GenBank/DDBJ whole genome shotgun (WGS) entry which is preliminary data.</text>
</comment>
<feature type="region of interest" description="Disordered" evidence="1">
    <location>
        <begin position="829"/>
        <end position="850"/>
    </location>
</feature>
<name>A0ABD3MKZ3_9STRA</name>
<feature type="compositionally biased region" description="Low complexity" evidence="1">
    <location>
        <begin position="837"/>
        <end position="849"/>
    </location>
</feature>
<keyword evidence="4" id="KW-1185">Reference proteome</keyword>
<dbReference type="SUPFAM" id="SSF50249">
    <property type="entry name" value="Nucleic acid-binding proteins"/>
    <property type="match status" value="1"/>
</dbReference>
<proteinExistence type="predicted"/>
<dbReference type="EMBL" id="JALLBG020000102">
    <property type="protein sequence ID" value="KAL3764720.1"/>
    <property type="molecule type" value="Genomic_DNA"/>
</dbReference>
<dbReference type="Pfam" id="PF00773">
    <property type="entry name" value="RNB"/>
    <property type="match status" value="1"/>
</dbReference>
<dbReference type="Proteomes" id="UP001530293">
    <property type="component" value="Unassembled WGS sequence"/>
</dbReference>
<evidence type="ECO:0000259" key="2">
    <source>
        <dbReference type="SMART" id="SM00955"/>
    </source>
</evidence>
<dbReference type="PANTHER" id="PTHR23355">
    <property type="entry name" value="RIBONUCLEASE"/>
    <property type="match status" value="1"/>
</dbReference>
<gene>
    <name evidence="3" type="ORF">ACHAWU_001550</name>
</gene>
<dbReference type="InterPro" id="IPR050180">
    <property type="entry name" value="RNR_Ribonuclease"/>
</dbReference>
<dbReference type="InterPro" id="IPR001900">
    <property type="entry name" value="RNase_II/R"/>
</dbReference>
<dbReference type="PANTHER" id="PTHR23355:SF9">
    <property type="entry name" value="DIS3-LIKE EXONUCLEASE 2"/>
    <property type="match status" value="1"/>
</dbReference>
<sequence>MVSKRSFLPMRPRNLCYSYPYLLILLSLSLAPLSSVVARRRYVSFVNSPSKWSSQSLSRHARCKRSRQIEFHQPRVIEFNHDAPTKLFSSSSADIIHVLRKYGFGNRLVTLNNADLSQHPMIAEIYAEGSMNICLILRWVPPSAVSTSIEAEKPPLLEVLVMNDEGILNVRKVIDIGQITTLWQDVNSVSSLSTTDDLETSLKSIFDRAQESLRNKILPIEAAMQNMYNGRMANRAMSPSNNRHALTKKQIPQIASQYTNSAYIEELFRNLLKIGENRMSRVVDSAMATDYLYSDYCRDGDDEQLIRRMISGRILAEDAASGGRFKRRSCLIVAAQYEIISGDMEDVQVTLVNGGWLAVDRSTKAAAEGRKFAMASNNIDECSDSKKEPLVLTAADERIAHRLECLAMGDVWKNESDHDKDKKLLELDVREALTRMNLPLTSQGATEALVKIGRWTKIANNDEVKSKTFFEPWSPDLLDAARSLAQFEDKRRESYAKICYPSDGKMSTKSSLEERTNLTKLPCVCIDAQRASFRDDSIGIRLRSSTGRKVNKSASKWEVLVHIADVSDIYFDRETDVNTRLLRQAAERRGQSRYDLPLGPLHLLPPVALSALSLATNKDETLNRCVTLWAYIDERDGKLLDAGLERTVISSPRALSFAEATSLLDSGATDGPGLSDIKSILTVAERNLILWSQYHQQRNQSAQKREQRLSTKELISNQLNTLPGAKRRDDGVGYSFQRSRGHRIVDSSLDLYAFAVGLLMKRAKQPIPRAVGRGADRGGRLGTAPLRRYIDGLAQRQAVSVLCSFGEPLTMEECREAAKRAALASDTIDNVRSSKQSTTTGNRTGSSRRQVSALHNLSRYLASIGGAQTQHRMKATSIGRNNEVVILGVGAIGSCKGVKGTLKSGEQVLVQIDNIDPEKGLLNVSLVQ</sequence>
<evidence type="ECO:0000256" key="1">
    <source>
        <dbReference type="SAM" id="MobiDB-lite"/>
    </source>
</evidence>
<feature type="domain" description="RNB" evidence="2">
    <location>
        <begin position="515"/>
        <end position="804"/>
    </location>
</feature>
<dbReference type="SMART" id="SM00955">
    <property type="entry name" value="RNB"/>
    <property type="match status" value="1"/>
</dbReference>
<protein>
    <recommendedName>
        <fullName evidence="2">RNB domain-containing protein</fullName>
    </recommendedName>
</protein>
<reference evidence="3 4" key="1">
    <citation type="submission" date="2024-10" db="EMBL/GenBank/DDBJ databases">
        <title>Updated reference genomes for cyclostephanoid diatoms.</title>
        <authorList>
            <person name="Roberts W.R."/>
            <person name="Alverson A.J."/>
        </authorList>
    </citation>
    <scope>NUCLEOTIDE SEQUENCE [LARGE SCALE GENOMIC DNA]</scope>
    <source>
        <strain evidence="3 4">AJA232-27</strain>
    </source>
</reference>